<reference evidence="9" key="3">
    <citation type="submission" date="2025-04" db="UniProtKB">
        <authorList>
            <consortium name="RefSeq"/>
        </authorList>
    </citation>
    <scope>IDENTIFICATION</scope>
    <source>
        <strain evidence="9">CBS 781.70</strain>
    </source>
</reference>
<dbReference type="InterPro" id="IPR036318">
    <property type="entry name" value="FAD-bd_PCMH-like_sf"/>
</dbReference>
<dbReference type="Proteomes" id="UP000504638">
    <property type="component" value="Unplaced"/>
</dbReference>
<feature type="domain" description="FAD-binding PCMH-type" evidence="6">
    <location>
        <begin position="39"/>
        <end position="207"/>
    </location>
</feature>
<keyword evidence="5" id="KW-0560">Oxidoreductase</keyword>
<dbReference type="InterPro" id="IPR050416">
    <property type="entry name" value="FAD-linked_Oxidoreductase"/>
</dbReference>
<dbReference type="PANTHER" id="PTHR42973">
    <property type="entry name" value="BINDING OXIDOREDUCTASE, PUTATIVE (AFU_ORTHOLOGUE AFUA_1G17690)-RELATED"/>
    <property type="match status" value="1"/>
</dbReference>
<dbReference type="GO" id="GO:0016491">
    <property type="term" value="F:oxidoreductase activity"/>
    <property type="evidence" value="ECO:0007669"/>
    <property type="project" value="UniProtKB-KW"/>
</dbReference>
<dbReference type="AlphaFoldDB" id="A0A6G1G6G6"/>
<proteinExistence type="inferred from homology"/>
<dbReference type="InterPro" id="IPR006094">
    <property type="entry name" value="Oxid_FAD_bind_N"/>
</dbReference>
<dbReference type="PANTHER" id="PTHR42973:SF39">
    <property type="entry name" value="FAD-BINDING PCMH-TYPE DOMAIN-CONTAINING PROTEIN"/>
    <property type="match status" value="1"/>
</dbReference>
<dbReference type="Pfam" id="PF08031">
    <property type="entry name" value="BBE"/>
    <property type="match status" value="1"/>
</dbReference>
<name>A0A6G1G6G6_9PEZI</name>
<sequence>MVSDTARKEITTILSADEVIHPSSEDAFVTETKTWSAGANRKPGLVVRPANLTSLQKIVKYLCDSDLEFAVRSTGTGDATAQDVVISLSAFDDVQFDEEKMEVLLGAGQEWGSVYPKFKDIAPGYAVPGARQPFVGVGGSILGGGVSWLSMEHGLISNAKNLLDAQVVLADGSVVWASSEPDLMWAIRGGGGNFGVLVNVKLRAYKEDKPVFFGPVLYPESSIEAISKAVADFIPKNKDPKVAIMAFATEPNSPLFPFPRGVGLLLYDANGEDSGRKNFQWAFEIEGAKPMVGEMPYYNVVMGNAQLSALKGKTSTFGQSALVKEVDPGLVARCMNWYFKTIEEDETLAHGSYVLFEHAQPACFGSSEGKSAWPYNEPAHLLQLGVGYLPESSCSLDTAMTVLGESFGKIVPGITSADFMPNFINPKYTDIPAIFGKNYQKLREVKTKYDPKDRFSRALMHIPPIWGAI</sequence>
<organism evidence="7">
    <name type="scientific">Eremomyces bilateralis CBS 781.70</name>
    <dbReference type="NCBI Taxonomy" id="1392243"/>
    <lineage>
        <taxon>Eukaryota</taxon>
        <taxon>Fungi</taxon>
        <taxon>Dikarya</taxon>
        <taxon>Ascomycota</taxon>
        <taxon>Pezizomycotina</taxon>
        <taxon>Dothideomycetes</taxon>
        <taxon>Dothideomycetes incertae sedis</taxon>
        <taxon>Eremomycetales</taxon>
        <taxon>Eremomycetaceae</taxon>
        <taxon>Eremomyces</taxon>
    </lineage>
</organism>
<evidence type="ECO:0000313" key="8">
    <source>
        <dbReference type="Proteomes" id="UP000504638"/>
    </source>
</evidence>
<evidence type="ECO:0000313" key="9">
    <source>
        <dbReference type="RefSeq" id="XP_033535243.1"/>
    </source>
</evidence>
<dbReference type="RefSeq" id="XP_033535243.1">
    <property type="nucleotide sequence ID" value="XM_033674970.1"/>
</dbReference>
<accession>A0A6G1G6G6</accession>
<keyword evidence="8" id="KW-1185">Reference proteome</keyword>
<evidence type="ECO:0000256" key="1">
    <source>
        <dbReference type="ARBA" id="ARBA00001974"/>
    </source>
</evidence>
<dbReference type="Gene3D" id="3.30.465.10">
    <property type="match status" value="1"/>
</dbReference>
<reference evidence="7 9" key="1">
    <citation type="submission" date="2020-01" db="EMBL/GenBank/DDBJ databases">
        <authorList>
            <consortium name="DOE Joint Genome Institute"/>
            <person name="Haridas S."/>
            <person name="Albert R."/>
            <person name="Binder M."/>
            <person name="Bloem J."/>
            <person name="Labutti K."/>
            <person name="Salamov A."/>
            <person name="Andreopoulos B."/>
            <person name="Baker S.E."/>
            <person name="Barry K."/>
            <person name="Bills G."/>
            <person name="Bluhm B.H."/>
            <person name="Cannon C."/>
            <person name="Castanera R."/>
            <person name="Culley D.E."/>
            <person name="Daum C."/>
            <person name="Ezra D."/>
            <person name="Gonzalez J.B."/>
            <person name="Henrissat B."/>
            <person name="Kuo A."/>
            <person name="Liang C."/>
            <person name="Lipzen A."/>
            <person name="Lutzoni F."/>
            <person name="Magnuson J."/>
            <person name="Mondo S."/>
            <person name="Nolan M."/>
            <person name="Ohm R."/>
            <person name="Pangilinan J."/>
            <person name="Park H.-J."/>
            <person name="Ramirez L."/>
            <person name="Alfaro M."/>
            <person name="Sun H."/>
            <person name="Tritt A."/>
            <person name="Yoshinaga Y."/>
            <person name="Zwiers L.-H."/>
            <person name="Turgeon B.G."/>
            <person name="Goodwin S.B."/>
            <person name="Spatafora J.W."/>
            <person name="Crous P.W."/>
            <person name="Grigoriev I.V."/>
        </authorList>
    </citation>
    <scope>NUCLEOTIDE SEQUENCE</scope>
    <source>
        <strain evidence="7 9">CBS 781.70</strain>
    </source>
</reference>
<gene>
    <name evidence="7 9" type="ORF">P152DRAFT_286523</name>
</gene>
<evidence type="ECO:0000313" key="7">
    <source>
        <dbReference type="EMBL" id="KAF1813612.1"/>
    </source>
</evidence>
<dbReference type="OrthoDB" id="2151789at2759"/>
<dbReference type="Gene3D" id="3.40.462.20">
    <property type="match status" value="1"/>
</dbReference>
<evidence type="ECO:0000256" key="4">
    <source>
        <dbReference type="ARBA" id="ARBA00022827"/>
    </source>
</evidence>
<keyword evidence="4" id="KW-0274">FAD</keyword>
<dbReference type="Gene3D" id="3.30.43.10">
    <property type="entry name" value="Uridine Diphospho-n-acetylenolpyruvylglucosamine Reductase, domain 2"/>
    <property type="match status" value="1"/>
</dbReference>
<dbReference type="InterPro" id="IPR016169">
    <property type="entry name" value="FAD-bd_PCMH_sub2"/>
</dbReference>
<reference evidence="9" key="2">
    <citation type="submission" date="2020-04" db="EMBL/GenBank/DDBJ databases">
        <authorList>
            <consortium name="NCBI Genome Project"/>
        </authorList>
    </citation>
    <scope>NUCLEOTIDE SEQUENCE</scope>
    <source>
        <strain evidence="9">CBS 781.70</strain>
    </source>
</reference>
<evidence type="ECO:0000256" key="3">
    <source>
        <dbReference type="ARBA" id="ARBA00022630"/>
    </source>
</evidence>
<dbReference type="SUPFAM" id="SSF56176">
    <property type="entry name" value="FAD-binding/transporter-associated domain-like"/>
    <property type="match status" value="1"/>
</dbReference>
<protein>
    <submittedName>
        <fullName evidence="7 9">FAD-binding domain-containing protein</fullName>
    </submittedName>
</protein>
<dbReference type="InterPro" id="IPR012951">
    <property type="entry name" value="BBE"/>
</dbReference>
<dbReference type="Pfam" id="PF01565">
    <property type="entry name" value="FAD_binding_4"/>
    <property type="match status" value="1"/>
</dbReference>
<comment type="cofactor">
    <cofactor evidence="1">
        <name>FAD</name>
        <dbReference type="ChEBI" id="CHEBI:57692"/>
    </cofactor>
</comment>
<keyword evidence="3" id="KW-0285">Flavoprotein</keyword>
<dbReference type="InterPro" id="IPR016167">
    <property type="entry name" value="FAD-bd_PCMH_sub1"/>
</dbReference>
<dbReference type="GO" id="GO:0071949">
    <property type="term" value="F:FAD binding"/>
    <property type="evidence" value="ECO:0007669"/>
    <property type="project" value="InterPro"/>
</dbReference>
<dbReference type="GeneID" id="54415540"/>
<dbReference type="PROSITE" id="PS51387">
    <property type="entry name" value="FAD_PCMH"/>
    <property type="match status" value="1"/>
</dbReference>
<evidence type="ECO:0000256" key="5">
    <source>
        <dbReference type="ARBA" id="ARBA00023002"/>
    </source>
</evidence>
<evidence type="ECO:0000256" key="2">
    <source>
        <dbReference type="ARBA" id="ARBA00005466"/>
    </source>
</evidence>
<dbReference type="EMBL" id="ML975154">
    <property type="protein sequence ID" value="KAF1813612.1"/>
    <property type="molecule type" value="Genomic_DNA"/>
</dbReference>
<dbReference type="InterPro" id="IPR016166">
    <property type="entry name" value="FAD-bd_PCMH"/>
</dbReference>
<evidence type="ECO:0000259" key="6">
    <source>
        <dbReference type="PROSITE" id="PS51387"/>
    </source>
</evidence>
<comment type="similarity">
    <text evidence="2">Belongs to the oxygen-dependent FAD-linked oxidoreductase family.</text>
</comment>